<dbReference type="SMART" id="SM00906">
    <property type="entry name" value="Fungal_trans"/>
    <property type="match status" value="1"/>
</dbReference>
<dbReference type="SUPFAM" id="SSF55298">
    <property type="entry name" value="YjgF-like"/>
    <property type="match status" value="1"/>
</dbReference>
<protein>
    <recommendedName>
        <fullName evidence="7">Xylanolytic transcriptional activator regulatory domain-containing protein</fullName>
    </recommendedName>
</protein>
<evidence type="ECO:0000256" key="5">
    <source>
        <dbReference type="ARBA" id="ARBA00023242"/>
    </source>
</evidence>
<evidence type="ECO:0000256" key="6">
    <source>
        <dbReference type="SAM" id="MobiDB-lite"/>
    </source>
</evidence>
<dbReference type="GO" id="GO:0006351">
    <property type="term" value="P:DNA-templated transcription"/>
    <property type="evidence" value="ECO:0007669"/>
    <property type="project" value="InterPro"/>
</dbReference>
<keyword evidence="2" id="KW-0805">Transcription regulation</keyword>
<dbReference type="InterPro" id="IPR007219">
    <property type="entry name" value="XnlR_reg_dom"/>
</dbReference>
<evidence type="ECO:0000259" key="7">
    <source>
        <dbReference type="SMART" id="SM00906"/>
    </source>
</evidence>
<comment type="caution">
    <text evidence="8">The sequence shown here is derived from an EMBL/GenBank/DDBJ whole genome shotgun (WGS) entry which is preliminary data.</text>
</comment>
<evidence type="ECO:0000256" key="2">
    <source>
        <dbReference type="ARBA" id="ARBA00023015"/>
    </source>
</evidence>
<dbReference type="AlphaFoldDB" id="A0A177FBJ7"/>
<gene>
    <name evidence="8" type="ORF">AYO21_04061</name>
</gene>
<dbReference type="PANTHER" id="PTHR47171:SF4">
    <property type="entry name" value="ACETAMIDASE REGULATORY PROTEIN"/>
    <property type="match status" value="1"/>
</dbReference>
<dbReference type="OrthoDB" id="39175at2759"/>
<evidence type="ECO:0000256" key="3">
    <source>
        <dbReference type="ARBA" id="ARBA00023125"/>
    </source>
</evidence>
<keyword evidence="5" id="KW-0539">Nucleus</keyword>
<dbReference type="InterPro" id="IPR052073">
    <property type="entry name" value="Amide_Lactam_Regulators"/>
</dbReference>
<dbReference type="InterPro" id="IPR006175">
    <property type="entry name" value="YjgF/YER057c/UK114"/>
</dbReference>
<evidence type="ECO:0000256" key="4">
    <source>
        <dbReference type="ARBA" id="ARBA00023163"/>
    </source>
</evidence>
<evidence type="ECO:0000313" key="9">
    <source>
        <dbReference type="Proteomes" id="UP000077002"/>
    </source>
</evidence>
<keyword evidence="9" id="KW-1185">Reference proteome</keyword>
<dbReference type="CDD" id="cd12148">
    <property type="entry name" value="fungal_TF_MHR"/>
    <property type="match status" value="1"/>
</dbReference>
<dbReference type="Gene3D" id="3.30.1330.40">
    <property type="entry name" value="RutC-like"/>
    <property type="match status" value="1"/>
</dbReference>
<feature type="domain" description="Xylanolytic transcriptional activator regulatory" evidence="7">
    <location>
        <begin position="431"/>
        <end position="504"/>
    </location>
</feature>
<dbReference type="Proteomes" id="UP000077002">
    <property type="component" value="Unassembled WGS sequence"/>
</dbReference>
<accession>A0A177FBJ7</accession>
<dbReference type="GeneID" id="34599231"/>
<feature type="compositionally biased region" description="Basic and acidic residues" evidence="6">
    <location>
        <begin position="735"/>
        <end position="748"/>
    </location>
</feature>
<dbReference type="RefSeq" id="XP_022513549.1">
    <property type="nucleotide sequence ID" value="XM_022654034.1"/>
</dbReference>
<dbReference type="Pfam" id="PF04082">
    <property type="entry name" value="Fungal_trans"/>
    <property type="match status" value="1"/>
</dbReference>
<name>A0A177FBJ7_9EURO</name>
<feature type="region of interest" description="Disordered" evidence="6">
    <location>
        <begin position="717"/>
        <end position="758"/>
    </location>
</feature>
<dbReference type="EMBL" id="LVKK01000022">
    <property type="protein sequence ID" value="OAG41597.1"/>
    <property type="molecule type" value="Genomic_DNA"/>
</dbReference>
<evidence type="ECO:0000256" key="1">
    <source>
        <dbReference type="ARBA" id="ARBA00022833"/>
    </source>
</evidence>
<reference evidence="8 9" key="1">
    <citation type="submission" date="2016-03" db="EMBL/GenBank/DDBJ databases">
        <title>Draft genome sequence of the Fonsecaea monophora CBS 269.37.</title>
        <authorList>
            <person name="Bombassaro A."/>
            <person name="Vinicius W.A."/>
            <person name="De Hoog S."/>
            <person name="Sun J."/>
            <person name="Souza E.M."/>
            <person name="Raittz R.T."/>
            <person name="Costa F."/>
            <person name="Leao A.C."/>
            <person name="Tadra-Sfeir M.Z."/>
            <person name="Baura V."/>
            <person name="Balsanelli E."/>
            <person name="Pedrosa F.O."/>
            <person name="Moreno L.F."/>
            <person name="Steffens M.B."/>
            <person name="Xi L."/>
            <person name="Bocca A.L."/>
            <person name="Felipe M.S."/>
            <person name="Teixeira M."/>
            <person name="Telles Filho F.Q."/>
            <person name="Azevedo C.M."/>
            <person name="Gomes R."/>
            <person name="Vicente V.A."/>
        </authorList>
    </citation>
    <scope>NUCLEOTIDE SEQUENCE [LARGE SCALE GENOMIC DNA]</scope>
    <source>
        <strain evidence="8 9">CBS 269.37</strain>
    </source>
</reference>
<keyword evidence="4" id="KW-0804">Transcription</keyword>
<dbReference type="InterPro" id="IPR035959">
    <property type="entry name" value="RutC-like_sf"/>
</dbReference>
<keyword evidence="3" id="KW-0238">DNA-binding</keyword>
<organism evidence="8 9">
    <name type="scientific">Fonsecaea monophora</name>
    <dbReference type="NCBI Taxonomy" id="254056"/>
    <lineage>
        <taxon>Eukaryota</taxon>
        <taxon>Fungi</taxon>
        <taxon>Dikarya</taxon>
        <taxon>Ascomycota</taxon>
        <taxon>Pezizomycotina</taxon>
        <taxon>Eurotiomycetes</taxon>
        <taxon>Chaetothyriomycetidae</taxon>
        <taxon>Chaetothyriales</taxon>
        <taxon>Herpotrichiellaceae</taxon>
        <taxon>Fonsecaea</taxon>
    </lineage>
</organism>
<dbReference type="Pfam" id="PF01042">
    <property type="entry name" value="Ribonuc_L-PSP"/>
    <property type="match status" value="1"/>
</dbReference>
<dbReference type="GO" id="GO:0003677">
    <property type="term" value="F:DNA binding"/>
    <property type="evidence" value="ECO:0007669"/>
    <property type="project" value="UniProtKB-KW"/>
</dbReference>
<evidence type="ECO:0000313" key="8">
    <source>
        <dbReference type="EMBL" id="OAG41597.1"/>
    </source>
</evidence>
<dbReference type="GO" id="GO:0008270">
    <property type="term" value="F:zinc ion binding"/>
    <property type="evidence" value="ECO:0007669"/>
    <property type="project" value="InterPro"/>
</dbReference>
<dbReference type="PANTHER" id="PTHR47171">
    <property type="entry name" value="FARA-RELATED"/>
    <property type="match status" value="1"/>
</dbReference>
<sequence>MSFHQYDGPAGEFAQNHGFSQAVVLPASAKIVITAGQAGCDLKTGKVVTTSAEAQISAAFDCVEAALKKAGVEKGLLGVHKFLTFMLDTDLEPVMMKIWRERCPGHRPTWTCVGSSKLCFPEMIVEIQAEATLFQVRRGGMYELPSPQEAATLGAPRYATGAGRLLILSDVGTDGTASATNPSSPADVVEQVDRITVPSALDEIRARFGSLGEGDSPRRIEVSPGGFGDISKETSILVDFVAQDFSLGAISDYQVTFNDNYTTVARLLANEFGRGFQTDVYHYRDAPFFKRAHGGIPRSMGLSELAVLDLYGSFTLPSPEVADSFIAAFFDRVHATLPILDRSAFLKGYSAAPKPSNVSLLLLHSVLLSGSTTFEHPNLKLPHGEVSWRLYGRAKALVENRFEQDRLVLVQSHLLFSTFVSDSCDDTLQNMWLCLGTAVRIAQGLGMHRALGKANASEPMRRQWKRIWWSLFVHDTLCSFEWGRPRAINLADCDVEYLTEADFQPEYPGSLPSAEHTRFFLELVNLCLIISSWLDLLRPCRYRDHQGGGRGNNLDRNSRALALLTELQQWHKGIPTTLQPPRSSAGGGGGGGGALGTGFTLWTATLHITYQAALLRFCTLLPEGTDTMFRAAADISHVCEDLDRQDLLGSLWNFGIHEFDLAMVLHARQANSSDPATSRTGVRNLQRGLPWARKLGSRSSVAQQAQMFYEDLVKKMNKRSRTGRRPASATATTTIRHDDGVDGSDHGQRPSMPTPTGRTAVAAASELGEPFEDATVQSLAGSNGAHTDWAPEMYFTDPLFQAQMMAHDDNAGWGWDMYYDQAQFQHQQQFR</sequence>
<proteinExistence type="predicted"/>
<keyword evidence="1" id="KW-0862">Zinc</keyword>